<dbReference type="InterPro" id="IPR000792">
    <property type="entry name" value="Tscrpt_reg_LuxR_C"/>
</dbReference>
<dbReference type="InterPro" id="IPR016032">
    <property type="entry name" value="Sig_transdc_resp-reg_C-effctor"/>
</dbReference>
<dbReference type="PANTHER" id="PTHR43214:SF17">
    <property type="entry name" value="TRANSCRIPTIONAL REGULATORY PROTEIN RCSB"/>
    <property type="match status" value="1"/>
</dbReference>
<feature type="domain" description="Response regulatory" evidence="5">
    <location>
        <begin position="5"/>
        <end position="125"/>
    </location>
</feature>
<dbReference type="EMBL" id="JAIKTS010000005">
    <property type="protein sequence ID" value="MCL7715559.1"/>
    <property type="molecule type" value="Genomic_DNA"/>
</dbReference>
<dbReference type="Pfam" id="PF00196">
    <property type="entry name" value="GerE"/>
    <property type="match status" value="1"/>
</dbReference>
<dbReference type="InterPro" id="IPR001789">
    <property type="entry name" value="Sig_transdc_resp-reg_receiver"/>
</dbReference>
<dbReference type="RefSeq" id="WP_250065016.1">
    <property type="nucleotide sequence ID" value="NZ_JAIKTS010000005.1"/>
</dbReference>
<dbReference type="PRINTS" id="PR00038">
    <property type="entry name" value="HTHLUXR"/>
</dbReference>
<sequence length="216" mass="24180">MLKLRIVIADDHPLVLMGIREVLERDPNVVVEAAAHSPSELIQHLDRSAPDVVITDYHMPDDALHGDGIQFIGLLLRRYPGVRLLVLTMLSNPMIVASLYDAGVSGVILKQHDLTEVSQALHTLRRGQRYYPPGFTKVRRGDRENPVQQRIDALTPREFEVLRLFVQGHAIGEIGEHLNRSIKTVSTQKTSAMRKLGVESNQALIGFCTEHGLFLN</sequence>
<dbReference type="InterPro" id="IPR039420">
    <property type="entry name" value="WalR-like"/>
</dbReference>
<dbReference type="CDD" id="cd17535">
    <property type="entry name" value="REC_NarL-like"/>
    <property type="match status" value="1"/>
</dbReference>
<dbReference type="SUPFAM" id="SSF46894">
    <property type="entry name" value="C-terminal effector domain of the bipartite response regulators"/>
    <property type="match status" value="1"/>
</dbReference>
<dbReference type="PROSITE" id="PS50043">
    <property type="entry name" value="HTH_LUXR_2"/>
    <property type="match status" value="1"/>
</dbReference>
<evidence type="ECO:0000256" key="2">
    <source>
        <dbReference type="ARBA" id="ARBA00023125"/>
    </source>
</evidence>
<dbReference type="Proteomes" id="UP001431235">
    <property type="component" value="Unassembled WGS sequence"/>
</dbReference>
<evidence type="ECO:0000256" key="3">
    <source>
        <dbReference type="PROSITE-ProRule" id="PRU00169"/>
    </source>
</evidence>
<keyword evidence="2" id="KW-0238">DNA-binding</keyword>
<evidence type="ECO:0000313" key="7">
    <source>
        <dbReference type="Proteomes" id="UP001431235"/>
    </source>
</evidence>
<dbReference type="SMART" id="SM00421">
    <property type="entry name" value="HTH_LUXR"/>
    <property type="match status" value="1"/>
</dbReference>
<evidence type="ECO:0000256" key="1">
    <source>
        <dbReference type="ARBA" id="ARBA00022553"/>
    </source>
</evidence>
<dbReference type="InterPro" id="IPR011006">
    <property type="entry name" value="CheY-like_superfamily"/>
</dbReference>
<accession>A0ABT0SJQ1</accession>
<name>A0ABT0SJQ1_9GAMM</name>
<dbReference type="CDD" id="cd06170">
    <property type="entry name" value="LuxR_C_like"/>
    <property type="match status" value="1"/>
</dbReference>
<keyword evidence="1 3" id="KW-0597">Phosphoprotein</keyword>
<gene>
    <name evidence="6" type="ORF">K5L01_13010</name>
</gene>
<organism evidence="6 7">
    <name type="scientific">Stenotrophomonas mori</name>
    <dbReference type="NCBI Taxonomy" id="2871096"/>
    <lineage>
        <taxon>Bacteria</taxon>
        <taxon>Pseudomonadati</taxon>
        <taxon>Pseudomonadota</taxon>
        <taxon>Gammaproteobacteria</taxon>
        <taxon>Lysobacterales</taxon>
        <taxon>Lysobacteraceae</taxon>
        <taxon>Stenotrophomonas</taxon>
    </lineage>
</organism>
<evidence type="ECO:0000259" key="5">
    <source>
        <dbReference type="PROSITE" id="PS50110"/>
    </source>
</evidence>
<keyword evidence="7" id="KW-1185">Reference proteome</keyword>
<feature type="modified residue" description="4-aspartylphosphate" evidence="3">
    <location>
        <position position="56"/>
    </location>
</feature>
<dbReference type="PROSITE" id="PS50110">
    <property type="entry name" value="RESPONSE_REGULATORY"/>
    <property type="match status" value="1"/>
</dbReference>
<dbReference type="PANTHER" id="PTHR43214">
    <property type="entry name" value="TWO-COMPONENT RESPONSE REGULATOR"/>
    <property type="match status" value="1"/>
</dbReference>
<protein>
    <submittedName>
        <fullName evidence="6">Response regulator transcription factor</fullName>
    </submittedName>
</protein>
<dbReference type="InterPro" id="IPR058245">
    <property type="entry name" value="NreC/VraR/RcsB-like_REC"/>
</dbReference>
<dbReference type="SUPFAM" id="SSF52172">
    <property type="entry name" value="CheY-like"/>
    <property type="match status" value="1"/>
</dbReference>
<feature type="domain" description="HTH luxR-type" evidence="4">
    <location>
        <begin position="147"/>
        <end position="212"/>
    </location>
</feature>
<dbReference type="Gene3D" id="3.40.50.2300">
    <property type="match status" value="1"/>
</dbReference>
<proteinExistence type="predicted"/>
<evidence type="ECO:0000313" key="6">
    <source>
        <dbReference type="EMBL" id="MCL7715559.1"/>
    </source>
</evidence>
<reference evidence="6 7" key="1">
    <citation type="submission" date="2021-08" db="EMBL/GenBank/DDBJ databases">
        <title>Novel members of of the genus Stenotrophomonas from differernt environment.</title>
        <authorList>
            <person name="Deng Y."/>
        </authorList>
    </citation>
    <scope>NUCLEOTIDE SEQUENCE [LARGE SCALE GENOMIC DNA]</scope>
    <source>
        <strain evidence="6 7">CPCC 101365</strain>
    </source>
</reference>
<comment type="caution">
    <text evidence="6">The sequence shown here is derived from an EMBL/GenBank/DDBJ whole genome shotgun (WGS) entry which is preliminary data.</text>
</comment>
<evidence type="ECO:0000259" key="4">
    <source>
        <dbReference type="PROSITE" id="PS50043"/>
    </source>
</evidence>
<dbReference type="Pfam" id="PF00072">
    <property type="entry name" value="Response_reg"/>
    <property type="match status" value="1"/>
</dbReference>
<dbReference type="SMART" id="SM00448">
    <property type="entry name" value="REC"/>
    <property type="match status" value="1"/>
</dbReference>